<keyword evidence="1" id="KW-0472">Membrane</keyword>
<feature type="transmembrane region" description="Helical" evidence="1">
    <location>
        <begin position="66"/>
        <end position="83"/>
    </location>
</feature>
<evidence type="ECO:0000313" key="2">
    <source>
        <dbReference type="EMBL" id="GFP20595.1"/>
    </source>
</evidence>
<feature type="non-terminal residue" evidence="2">
    <location>
        <position position="97"/>
    </location>
</feature>
<accession>A0A6V8NK51</accession>
<keyword evidence="1" id="KW-1133">Transmembrane helix</keyword>
<sequence length="97" mass="10649">MLPSIERPRSSGSQTVVALPLLAAAFAAGIALAKIWPQAIIWTAGLAFLHGVFLLFLYFRQRPLGAFVLPLFLLLGALSFQLAEREIHTPLKIFFGE</sequence>
<protein>
    <submittedName>
        <fullName evidence="2">Uncharacterized protein</fullName>
    </submittedName>
</protein>
<dbReference type="AlphaFoldDB" id="A0A6V8NK51"/>
<feature type="transmembrane region" description="Helical" evidence="1">
    <location>
        <begin position="12"/>
        <end position="33"/>
    </location>
</feature>
<evidence type="ECO:0000313" key="3">
    <source>
        <dbReference type="Proteomes" id="UP000574717"/>
    </source>
</evidence>
<gene>
    <name evidence="2" type="ORF">HKBW3S03_02098</name>
</gene>
<dbReference type="EMBL" id="BLRU01000539">
    <property type="protein sequence ID" value="GFP20595.1"/>
    <property type="molecule type" value="Genomic_DNA"/>
</dbReference>
<reference evidence="2 3" key="1">
    <citation type="journal article" date="2020" name="Front. Microbiol.">
        <title>Single-cell genomics of novel Actinobacteria with the Wood-Ljungdahl pathway discovered in a serpentinizing system.</title>
        <authorList>
            <person name="Merino N."/>
            <person name="Kawai M."/>
            <person name="Boyd E.S."/>
            <person name="Colman D.R."/>
            <person name="McGlynn S.E."/>
            <person name="Nealson K.H."/>
            <person name="Kurokawa K."/>
            <person name="Hongoh Y."/>
        </authorList>
    </citation>
    <scope>NUCLEOTIDE SEQUENCE [LARGE SCALE GENOMIC DNA]</scope>
    <source>
        <strain evidence="2 3">S03</strain>
    </source>
</reference>
<feature type="transmembrane region" description="Helical" evidence="1">
    <location>
        <begin position="39"/>
        <end position="59"/>
    </location>
</feature>
<organism evidence="2 3">
    <name type="scientific">Candidatus Hakubella thermalkaliphila</name>
    <dbReference type="NCBI Taxonomy" id="2754717"/>
    <lineage>
        <taxon>Bacteria</taxon>
        <taxon>Bacillati</taxon>
        <taxon>Actinomycetota</taxon>
        <taxon>Actinomycetota incertae sedis</taxon>
        <taxon>Candidatus Hakubellales</taxon>
        <taxon>Candidatus Hakubellaceae</taxon>
        <taxon>Candidatus Hakubella</taxon>
    </lineage>
</organism>
<evidence type="ECO:0000256" key="1">
    <source>
        <dbReference type="SAM" id="Phobius"/>
    </source>
</evidence>
<comment type="caution">
    <text evidence="2">The sequence shown here is derived from an EMBL/GenBank/DDBJ whole genome shotgun (WGS) entry which is preliminary data.</text>
</comment>
<keyword evidence="1" id="KW-0812">Transmembrane</keyword>
<name>A0A6V8NK51_9ACTN</name>
<proteinExistence type="predicted"/>
<dbReference type="Proteomes" id="UP000574717">
    <property type="component" value="Unassembled WGS sequence"/>
</dbReference>